<dbReference type="InterPro" id="IPR009752">
    <property type="entry name" value="Phage_Mu_GpJ"/>
</dbReference>
<accession>A0AA94L1L0</accession>
<evidence type="ECO:0000313" key="1">
    <source>
        <dbReference type="EMBL" id="SFW30498.1"/>
    </source>
</evidence>
<dbReference type="RefSeq" id="WP_072311436.1">
    <property type="nucleotide sequence ID" value="NZ_FPIW01000008.1"/>
</dbReference>
<dbReference type="Pfam" id="PF07030">
    <property type="entry name" value="Phage_Mu_Gp36"/>
    <property type="match status" value="1"/>
</dbReference>
<dbReference type="Proteomes" id="UP000182680">
    <property type="component" value="Unassembled WGS sequence"/>
</dbReference>
<reference evidence="2" key="1">
    <citation type="submission" date="2016-11" db="EMBL/GenBank/DDBJ databases">
        <authorList>
            <person name="Jaros S."/>
            <person name="Januszkiewicz K."/>
            <person name="Wedrychowicz H."/>
        </authorList>
    </citation>
    <scope>NUCLEOTIDE SEQUENCE [LARGE SCALE GENOMIC DNA]</scope>
    <source>
        <strain evidence="2">DSM 7057</strain>
    </source>
</reference>
<gene>
    <name evidence="1" type="ORF">SAMN02910291_00769</name>
</gene>
<dbReference type="EMBL" id="FPIW01000008">
    <property type="protein sequence ID" value="SFW30498.1"/>
    <property type="molecule type" value="Genomic_DNA"/>
</dbReference>
<name>A0AA94L1L0_DESDE</name>
<evidence type="ECO:0000313" key="2">
    <source>
        <dbReference type="Proteomes" id="UP000182680"/>
    </source>
</evidence>
<proteinExistence type="predicted"/>
<organism evidence="1 2">
    <name type="scientific">Desulfovibrio desulfuricans</name>
    <dbReference type="NCBI Taxonomy" id="876"/>
    <lineage>
        <taxon>Bacteria</taxon>
        <taxon>Pseudomonadati</taxon>
        <taxon>Thermodesulfobacteriota</taxon>
        <taxon>Desulfovibrionia</taxon>
        <taxon>Desulfovibrionales</taxon>
        <taxon>Desulfovibrionaceae</taxon>
        <taxon>Desulfovibrio</taxon>
    </lineage>
</organism>
<protein>
    <submittedName>
        <fullName evidence="1">Mu-like prophage protein gp36</fullName>
    </submittedName>
</protein>
<dbReference type="AlphaFoldDB" id="A0AA94L1L0"/>
<comment type="caution">
    <text evidence="1">The sequence shown here is derived from an EMBL/GenBank/DDBJ whole genome shotgun (WGS) entry which is preliminary data.</text>
</comment>
<sequence>MPGPTLYGSLAGMTAHFGQDEMLNLAPGADDAEGQPTLDGQRVLDALARASREADTYLAPRYAVPLTVSGDDTPEPLKGFVMDMARYHLTGGDAQESESIIRRYEEATAWLKSVARGVTDLLLPDENGSDPAEADDAAVQFQPGQRIWRF</sequence>